<sequence>MIVQFLILFLFIQIFDKTLGKVDDVTYCYVGDDSDITKKCSSNWCYTLRSSTNMKVILDKGCDNANVFCKYIGNTRCSNLKTFFNYSTSFYIIDEKEICCCNWTLCNSTSTQSYIKHSFIKVLAFLILLIFLLTNIIL</sequence>
<feature type="chain" id="PRO_5005327155" evidence="2">
    <location>
        <begin position="21"/>
        <end position="138"/>
    </location>
</feature>
<dbReference type="WBParaSite" id="SSTP_0000228400.1">
    <property type="protein sequence ID" value="SSTP_0000228400.1"/>
    <property type="gene ID" value="SSTP_0000228400"/>
</dbReference>
<proteinExistence type="predicted"/>
<evidence type="ECO:0000256" key="1">
    <source>
        <dbReference type="SAM" id="Phobius"/>
    </source>
</evidence>
<keyword evidence="2" id="KW-0732">Signal</keyword>
<keyword evidence="1" id="KW-0812">Transmembrane</keyword>
<protein>
    <submittedName>
        <fullName evidence="4">Activin_recp domain-containing protein</fullName>
    </submittedName>
    <submittedName>
        <fullName evidence="5">UPAR/Ly6 domain-containing protein</fullName>
    </submittedName>
</protein>
<keyword evidence="1" id="KW-1133">Transmembrane helix</keyword>
<evidence type="ECO:0000256" key="2">
    <source>
        <dbReference type="SAM" id="SignalP"/>
    </source>
</evidence>
<reference evidence="4" key="1">
    <citation type="submission" date="2015-08" db="UniProtKB">
        <authorList>
            <consortium name="WormBaseParasite"/>
        </authorList>
    </citation>
    <scope>IDENTIFICATION</scope>
</reference>
<evidence type="ECO:0000313" key="4">
    <source>
        <dbReference type="WBParaSite" id="SSTP_0000228400.1"/>
    </source>
</evidence>
<dbReference type="WBParaSite" id="TCONS_00006522.p1">
    <property type="protein sequence ID" value="TCONS_00006522.p1"/>
    <property type="gene ID" value="XLOC_004664"/>
</dbReference>
<dbReference type="AlphaFoldDB" id="A0A0K0DYG8"/>
<evidence type="ECO:0000313" key="5">
    <source>
        <dbReference type="WBParaSite" id="TCONS_00006522.p1"/>
    </source>
</evidence>
<feature type="signal peptide" evidence="2">
    <location>
        <begin position="1"/>
        <end position="20"/>
    </location>
</feature>
<keyword evidence="3" id="KW-1185">Reference proteome</keyword>
<name>A0A0K0DYG8_STRER</name>
<keyword evidence="1" id="KW-0472">Membrane</keyword>
<feature type="transmembrane region" description="Helical" evidence="1">
    <location>
        <begin position="118"/>
        <end position="137"/>
    </location>
</feature>
<dbReference type="Proteomes" id="UP000035681">
    <property type="component" value="Unplaced"/>
</dbReference>
<accession>A0A0K0DYG8</accession>
<evidence type="ECO:0000313" key="3">
    <source>
        <dbReference type="Proteomes" id="UP000035681"/>
    </source>
</evidence>
<organism evidence="4">
    <name type="scientific">Strongyloides stercoralis</name>
    <name type="common">Threadworm</name>
    <dbReference type="NCBI Taxonomy" id="6248"/>
    <lineage>
        <taxon>Eukaryota</taxon>
        <taxon>Metazoa</taxon>
        <taxon>Ecdysozoa</taxon>
        <taxon>Nematoda</taxon>
        <taxon>Chromadorea</taxon>
        <taxon>Rhabditida</taxon>
        <taxon>Tylenchina</taxon>
        <taxon>Panagrolaimomorpha</taxon>
        <taxon>Strongyloidoidea</taxon>
        <taxon>Strongyloididae</taxon>
        <taxon>Strongyloides</taxon>
    </lineage>
</organism>